<feature type="binding site" evidence="1">
    <location>
        <begin position="140"/>
        <end position="141"/>
    </location>
    <ligand>
        <name>S-adenosyl-L-methionine</name>
        <dbReference type="ChEBI" id="CHEBI:59789"/>
    </ligand>
</feature>
<keyword evidence="1" id="KW-0694">RNA-binding</keyword>
<feature type="binding site" evidence="1">
    <location>
        <position position="19"/>
    </location>
    <ligand>
        <name>S-adenosyl-L-methionine</name>
        <dbReference type="ChEBI" id="CHEBI:59789"/>
    </ligand>
</feature>
<keyword evidence="1 2" id="KW-0808">Transferase</keyword>
<feature type="site" description="Interaction with substrate rRNA" evidence="1">
    <location>
        <position position="4"/>
    </location>
</feature>
<sequence>MLSYQHAYHAGNAADVHKHAVLAAALAYLTNKDKALSYIETHAGRGLYDLKDAAATKTGEAVEGVVRLHHRFPKSHPYRQVLADTHAEYGANAYPGSPLIAAKLLRRFDRIDLAELHPQEHAALTTAMPESPNTRIHKRDGLEMAKALTPPDPRRGLMLIDPSWEIRDDYARLAALLPRLHRKWGVGVVMLWYPILPDRRHLPMTRALRETIPEIILHEVRFAPARTGHGIEGSGMAVINPPWGLAEEAAQLTTIFKER</sequence>
<proteinExistence type="inferred from homology"/>
<comment type="catalytic activity">
    <reaction evidence="1">
        <text>adenosine(2030) in 23S rRNA + S-adenosyl-L-methionine = N(6)-methyladenosine(2030) in 23S rRNA + S-adenosyl-L-homocysteine + H(+)</text>
        <dbReference type="Rhea" id="RHEA:43736"/>
        <dbReference type="Rhea" id="RHEA-COMP:10668"/>
        <dbReference type="Rhea" id="RHEA-COMP:10669"/>
        <dbReference type="ChEBI" id="CHEBI:15378"/>
        <dbReference type="ChEBI" id="CHEBI:57856"/>
        <dbReference type="ChEBI" id="CHEBI:59789"/>
        <dbReference type="ChEBI" id="CHEBI:74411"/>
        <dbReference type="ChEBI" id="CHEBI:74449"/>
        <dbReference type="EC" id="2.1.1.266"/>
    </reaction>
</comment>
<dbReference type="HAMAP" id="MF_00934">
    <property type="entry name" value="23SrRNA_methyltr_J"/>
    <property type="match status" value="1"/>
</dbReference>
<comment type="subunit">
    <text evidence="1">Monomer.</text>
</comment>
<comment type="function">
    <text evidence="1">Specifically methylates the adenine in position 2030 of 23S rRNA.</text>
</comment>
<dbReference type="EC" id="2.1.1.266" evidence="1"/>
<dbReference type="PANTHER" id="PTHR37426:SF1">
    <property type="entry name" value="RIBOSOMAL RNA LARGE SUBUNIT METHYLTRANSFERASE J"/>
    <property type="match status" value="1"/>
</dbReference>
<dbReference type="GO" id="GO:0070475">
    <property type="term" value="P:rRNA base methylation"/>
    <property type="evidence" value="ECO:0007669"/>
    <property type="project" value="UniProtKB-UniRule"/>
</dbReference>
<dbReference type="OrthoDB" id="9791274at2"/>
<dbReference type="STRING" id="1244108.SAMN05444004_103252"/>
<dbReference type="GO" id="GO:0003723">
    <property type="term" value="F:RNA binding"/>
    <property type="evidence" value="ECO:0007669"/>
    <property type="project" value="UniProtKB-UniRule"/>
</dbReference>
<feature type="active site" description="Proton acceptor" evidence="1">
    <location>
        <position position="161"/>
    </location>
</feature>
<organism evidence="2 3">
    <name type="scientific">Jannaschia faecimaris</name>
    <dbReference type="NCBI Taxonomy" id="1244108"/>
    <lineage>
        <taxon>Bacteria</taxon>
        <taxon>Pseudomonadati</taxon>
        <taxon>Pseudomonadota</taxon>
        <taxon>Alphaproteobacteria</taxon>
        <taxon>Rhodobacterales</taxon>
        <taxon>Roseobacteraceae</taxon>
        <taxon>Jannaschia</taxon>
    </lineage>
</organism>
<feature type="binding site" evidence="1">
    <location>
        <position position="97"/>
    </location>
    <ligand>
        <name>S-adenosyl-L-methionine</name>
        <dbReference type="ChEBI" id="CHEBI:59789"/>
    </ligand>
</feature>
<keyword evidence="1" id="KW-0949">S-adenosyl-L-methionine</keyword>
<dbReference type="SUPFAM" id="SSF53335">
    <property type="entry name" value="S-adenosyl-L-methionine-dependent methyltransferases"/>
    <property type="match status" value="1"/>
</dbReference>
<feature type="binding site" evidence="1">
    <location>
        <position position="115"/>
    </location>
    <ligand>
        <name>S-adenosyl-L-methionine</name>
        <dbReference type="ChEBI" id="CHEBI:59789"/>
    </ligand>
</feature>
<evidence type="ECO:0000256" key="1">
    <source>
        <dbReference type="HAMAP-Rule" id="MF_00934"/>
    </source>
</evidence>
<accession>A0A1H3N2I5</accession>
<comment type="similarity">
    <text evidence="1">Belongs to the RlmJ family.</text>
</comment>
<feature type="binding site" evidence="1">
    <location>
        <position position="42"/>
    </location>
    <ligand>
        <name>S-adenosyl-L-methionine</name>
        <dbReference type="ChEBI" id="CHEBI:59789"/>
    </ligand>
</feature>
<dbReference type="InterPro" id="IPR029063">
    <property type="entry name" value="SAM-dependent_MTases_sf"/>
</dbReference>
<dbReference type="Pfam" id="PF04378">
    <property type="entry name" value="RsmJ"/>
    <property type="match status" value="1"/>
</dbReference>
<dbReference type="Proteomes" id="UP000198914">
    <property type="component" value="Unassembled WGS sequence"/>
</dbReference>
<feature type="binding site" evidence="1">
    <location>
        <position position="161"/>
    </location>
    <ligand>
        <name>S-adenosyl-L-methionine</name>
        <dbReference type="ChEBI" id="CHEBI:59789"/>
    </ligand>
</feature>
<evidence type="ECO:0000313" key="3">
    <source>
        <dbReference type="Proteomes" id="UP000198914"/>
    </source>
</evidence>
<keyword evidence="1 2" id="KW-0489">Methyltransferase</keyword>
<dbReference type="InterPro" id="IPR007473">
    <property type="entry name" value="RlmJ"/>
</dbReference>
<dbReference type="PANTHER" id="PTHR37426">
    <property type="entry name" value="RIBOSOMAL RNA LARGE SUBUNIT METHYLTRANSFERASE J"/>
    <property type="match status" value="1"/>
</dbReference>
<name>A0A1H3N2I5_9RHOB</name>
<dbReference type="AlphaFoldDB" id="A0A1H3N2I5"/>
<keyword evidence="3" id="KW-1185">Reference proteome</keyword>
<protein>
    <recommendedName>
        <fullName evidence="1">Ribosomal RNA large subunit methyltransferase J</fullName>
        <ecNumber evidence="1">2.1.1.266</ecNumber>
    </recommendedName>
    <alternativeName>
        <fullName evidence="1">23S rRNA (adenine(2030)-N6)-methyltransferase</fullName>
    </alternativeName>
    <alternativeName>
        <fullName evidence="1">23S rRNA m6A2030 methyltransferase</fullName>
    </alternativeName>
</protein>
<dbReference type="RefSeq" id="WP_092643711.1">
    <property type="nucleotide sequence ID" value="NZ_FNPX01000003.1"/>
</dbReference>
<evidence type="ECO:0000313" key="2">
    <source>
        <dbReference type="EMBL" id="SDY83151.1"/>
    </source>
</evidence>
<reference evidence="3" key="1">
    <citation type="submission" date="2016-10" db="EMBL/GenBank/DDBJ databases">
        <authorList>
            <person name="Varghese N."/>
            <person name="Submissions S."/>
        </authorList>
    </citation>
    <scope>NUCLEOTIDE SEQUENCE [LARGE SCALE GENOMIC DNA]</scope>
    <source>
        <strain evidence="3">DSM 100420</strain>
    </source>
</reference>
<gene>
    <name evidence="1" type="primary">rlmJ</name>
    <name evidence="2" type="ORF">SAMN05444004_103252</name>
</gene>
<dbReference type="GO" id="GO:0005829">
    <property type="term" value="C:cytosol"/>
    <property type="evidence" value="ECO:0007669"/>
    <property type="project" value="TreeGrafter"/>
</dbReference>
<dbReference type="GO" id="GO:0036307">
    <property type="term" value="F:23S rRNA (adenine(2030)-N(6))-methyltransferase activity"/>
    <property type="evidence" value="ECO:0007669"/>
    <property type="project" value="UniProtKB-UniRule"/>
</dbReference>
<keyword evidence="1" id="KW-0698">rRNA processing</keyword>
<dbReference type="Gene3D" id="3.40.50.150">
    <property type="entry name" value="Vaccinia Virus protein VP39"/>
    <property type="match status" value="1"/>
</dbReference>
<dbReference type="EMBL" id="FNPX01000003">
    <property type="protein sequence ID" value="SDY83151.1"/>
    <property type="molecule type" value="Genomic_DNA"/>
</dbReference>